<dbReference type="GO" id="GO:0016020">
    <property type="term" value="C:membrane"/>
    <property type="evidence" value="ECO:0007669"/>
    <property type="project" value="UniProtKB-SubCell"/>
</dbReference>
<evidence type="ECO:0000256" key="2">
    <source>
        <dbReference type="ARBA" id="ARBA00022692"/>
    </source>
</evidence>
<evidence type="ECO:0000256" key="3">
    <source>
        <dbReference type="ARBA" id="ARBA00022989"/>
    </source>
</evidence>
<keyword evidence="3 5" id="KW-1133">Transmembrane helix</keyword>
<evidence type="ECO:0000313" key="8">
    <source>
        <dbReference type="Proteomes" id="UP000292535"/>
    </source>
</evidence>
<gene>
    <name evidence="7" type="ORF">PG2032B_0866</name>
</gene>
<keyword evidence="4 5" id="KW-0472">Membrane</keyword>
<comment type="caution">
    <text evidence="7">The sequence shown here is derived from an EMBL/GenBank/DDBJ whole genome shotgun (WGS) entry which is preliminary data.</text>
</comment>
<dbReference type="Proteomes" id="UP000292535">
    <property type="component" value="Unassembled WGS sequence"/>
</dbReference>
<comment type="subcellular location">
    <subcellularLocation>
        <location evidence="1">Membrane</location>
        <topology evidence="1">Multi-pass membrane protein</topology>
    </subcellularLocation>
</comment>
<feature type="transmembrane region" description="Helical" evidence="5">
    <location>
        <begin position="90"/>
        <end position="110"/>
    </location>
</feature>
<protein>
    <submittedName>
        <fullName evidence="7">ABC transporter permease</fullName>
    </submittedName>
</protein>
<evidence type="ECO:0000259" key="6">
    <source>
        <dbReference type="Pfam" id="PF12698"/>
    </source>
</evidence>
<feature type="domain" description="ABC-2 type transporter transmembrane" evidence="6">
    <location>
        <begin position="3"/>
        <end position="105"/>
    </location>
</feature>
<dbReference type="InterPro" id="IPR013525">
    <property type="entry name" value="ABC2_TM"/>
</dbReference>
<evidence type="ECO:0000256" key="5">
    <source>
        <dbReference type="SAM" id="Phobius"/>
    </source>
</evidence>
<name>A0A4Q5AFX3_9BIFI</name>
<keyword evidence="2 5" id="KW-0812">Transmembrane</keyword>
<evidence type="ECO:0000313" key="7">
    <source>
        <dbReference type="EMBL" id="RYQ26270.1"/>
    </source>
</evidence>
<evidence type="ECO:0000256" key="1">
    <source>
        <dbReference type="ARBA" id="ARBA00004141"/>
    </source>
</evidence>
<feature type="transmembrane region" description="Helical" evidence="5">
    <location>
        <begin position="6"/>
        <end position="25"/>
    </location>
</feature>
<evidence type="ECO:0000256" key="4">
    <source>
        <dbReference type="ARBA" id="ARBA00023136"/>
    </source>
</evidence>
<proteinExistence type="predicted"/>
<reference evidence="7 8" key="1">
    <citation type="submission" date="2018-12" db="EMBL/GenBank/DDBJ databases">
        <title>Unveiling genomic diversity among members of the Bifidobacterium pseudolongum species, a widely distributed gut commensal of the animal kingdom.</title>
        <authorList>
            <person name="Lugli G.A."/>
            <person name="Duranti S."/>
            <person name="Albert K."/>
            <person name="Mancabelli L."/>
            <person name="Napoli S."/>
            <person name="Viappiani A."/>
            <person name="Anzalone R."/>
            <person name="Longhi G."/>
            <person name="Milani C."/>
            <person name="Turroni F."/>
            <person name="Alessandri G."/>
            <person name="Sela D.A."/>
            <person name="Van Sinderen D."/>
            <person name="Ventura M."/>
        </authorList>
    </citation>
    <scope>NUCLEOTIDE SEQUENCE [LARGE SCALE GENOMIC DNA]</scope>
    <source>
        <strain evidence="7 8">2032B</strain>
    </source>
</reference>
<dbReference type="AlphaFoldDB" id="A0A4Q5AFX3"/>
<dbReference type="RefSeq" id="WP_242501752.1">
    <property type="nucleotide sequence ID" value="NZ_RYUQ01000002.1"/>
</dbReference>
<organism evidence="7 8">
    <name type="scientific">Bifidobacterium pseudolongum subsp. globosum</name>
    <dbReference type="NCBI Taxonomy" id="1690"/>
    <lineage>
        <taxon>Bacteria</taxon>
        <taxon>Bacillati</taxon>
        <taxon>Actinomycetota</taxon>
        <taxon>Actinomycetes</taxon>
        <taxon>Bifidobacteriales</taxon>
        <taxon>Bifidobacteriaceae</taxon>
        <taxon>Bifidobacterium</taxon>
    </lineage>
</organism>
<dbReference type="Pfam" id="PF12698">
    <property type="entry name" value="ABC2_membrane_3"/>
    <property type="match status" value="1"/>
</dbReference>
<accession>A0A4Q5AFX3</accession>
<dbReference type="EMBL" id="RYUQ01000002">
    <property type="protein sequence ID" value="RYQ26270.1"/>
    <property type="molecule type" value="Genomic_DNA"/>
</dbReference>
<dbReference type="GO" id="GO:0140359">
    <property type="term" value="F:ABC-type transporter activity"/>
    <property type="evidence" value="ECO:0007669"/>
    <property type="project" value="InterPro"/>
</dbReference>
<feature type="transmembrane region" description="Helical" evidence="5">
    <location>
        <begin position="37"/>
        <end position="59"/>
    </location>
</feature>
<sequence length="115" mass="12209">MVGIAVILPTALMYTAIGLLCGTLVSDKAVGGICGAMLTTVSFILSGLTIPLTVMGHAFQTIAQTLPFYHAAQMANAAIAGDYGRIWPHMWIVLVYMAVFVAAAVCAFTMRIRSR</sequence>